<keyword evidence="2" id="KW-1133">Transmembrane helix</keyword>
<reference evidence="3 4" key="1">
    <citation type="submission" date="2020-10" db="EMBL/GenBank/DDBJ databases">
        <title>The genome sequence of Flavobacterium aquaticum 1Y8A.</title>
        <authorList>
            <person name="Liu Y."/>
        </authorList>
    </citation>
    <scope>NUCLEOTIDE SEQUENCE [LARGE SCALE GENOMIC DNA]</scope>
    <source>
        <strain evidence="3 4">1Y8A</strain>
    </source>
</reference>
<accession>A0ABR9WPD6</accession>
<evidence type="ECO:0000313" key="3">
    <source>
        <dbReference type="EMBL" id="MBE9575764.1"/>
    </source>
</evidence>
<gene>
    <name evidence="3" type="ORF">IM755_03495</name>
</gene>
<dbReference type="RefSeq" id="WP_194093646.1">
    <property type="nucleotide sequence ID" value="NZ_JADFTZ010000001.1"/>
</dbReference>
<feature type="coiled-coil region" evidence="1">
    <location>
        <begin position="238"/>
        <end position="265"/>
    </location>
</feature>
<organism evidence="3 4">
    <name type="scientific">Flavobacterium proteolyticum</name>
    <dbReference type="NCBI Taxonomy" id="2911683"/>
    <lineage>
        <taxon>Bacteria</taxon>
        <taxon>Pseudomonadati</taxon>
        <taxon>Bacteroidota</taxon>
        <taxon>Flavobacteriia</taxon>
        <taxon>Flavobacteriales</taxon>
        <taxon>Flavobacteriaceae</taxon>
        <taxon>Flavobacterium</taxon>
    </lineage>
</organism>
<keyword evidence="1" id="KW-0175">Coiled coil</keyword>
<sequence length="316" mass="36172">MSTNSQGQEIDLGQIGTGIKNFFNGIVNSIFDFIFFIKKKIVIIGGLFVVGIVLGFFLDKDFSYNQEISVIPNFGSNEYLYTKTAFLQSRLKENDEAFFKSLGVKDFKKITKINVEAFNGVFGFISSSEPNFELLKLMAEDGNLKEIIKEDFTSKNYYSHNITISTSEKINQKEIIDPILKYYQVNTFYQKQQVIHQENIDEKIKFNDSLVKQIDGLIIKLTDSKSASNVTISENSSITALINKKDELIKESQNLKLNKGEYEQIVKVINVSLNNLNTKGINNKMKLILPFVFVIFYLIGFKFNNLYRKQLARIKG</sequence>
<feature type="transmembrane region" description="Helical" evidence="2">
    <location>
        <begin position="287"/>
        <end position="307"/>
    </location>
</feature>
<evidence type="ECO:0008006" key="5">
    <source>
        <dbReference type="Google" id="ProtNLM"/>
    </source>
</evidence>
<evidence type="ECO:0000313" key="4">
    <source>
        <dbReference type="Proteomes" id="UP000656274"/>
    </source>
</evidence>
<dbReference type="Proteomes" id="UP000656274">
    <property type="component" value="Unassembled WGS sequence"/>
</dbReference>
<name>A0ABR9WPD6_9FLAO</name>
<proteinExistence type="predicted"/>
<evidence type="ECO:0000256" key="2">
    <source>
        <dbReference type="SAM" id="Phobius"/>
    </source>
</evidence>
<protein>
    <recommendedName>
        <fullName evidence="5">Polysaccharide chain length determinant N-terminal domain-containing protein</fullName>
    </recommendedName>
</protein>
<dbReference type="EMBL" id="JADFTZ010000001">
    <property type="protein sequence ID" value="MBE9575764.1"/>
    <property type="molecule type" value="Genomic_DNA"/>
</dbReference>
<keyword evidence="2" id="KW-0812">Transmembrane</keyword>
<evidence type="ECO:0000256" key="1">
    <source>
        <dbReference type="SAM" id="Coils"/>
    </source>
</evidence>
<keyword evidence="2" id="KW-0472">Membrane</keyword>
<feature type="transmembrane region" description="Helical" evidence="2">
    <location>
        <begin position="41"/>
        <end position="58"/>
    </location>
</feature>
<comment type="caution">
    <text evidence="3">The sequence shown here is derived from an EMBL/GenBank/DDBJ whole genome shotgun (WGS) entry which is preliminary data.</text>
</comment>
<keyword evidence="4" id="KW-1185">Reference proteome</keyword>